<dbReference type="EMBL" id="BMDZ01000031">
    <property type="protein sequence ID" value="GGB44347.1"/>
    <property type="molecule type" value="Genomic_DNA"/>
</dbReference>
<dbReference type="NCBIfam" id="NF033537">
    <property type="entry name" value="lasso_biosyn_B2"/>
    <property type="match status" value="1"/>
</dbReference>
<evidence type="ECO:0000256" key="1">
    <source>
        <dbReference type="SAM" id="MobiDB-lite"/>
    </source>
</evidence>
<gene>
    <name evidence="3" type="ORF">GCM10011505_27070</name>
</gene>
<sequence length="218" mass="23398">MTPGQPPLGARHRRGYDRGDAHLFRTIAQMTADPSAAPPADAAHIPPKAPALSVWRQRLILIEAGLGLATAVLSVKLIPFRRLAAWSSRPLPSGKAMPPVTEEPDSLKADPDFRTAWQIGRLVAIAARKVPFAAVCLPQALVGQGMLRRRGVPTEIVYGVKRQTPGGGIEAHAWLEYRGQGFLGHEVAPAHTEIARFPEGAGGRRRGQTGRADRPGAM</sequence>
<organism evidence="3 4">
    <name type="scientific">Tistrella bauzanensis</name>
    <dbReference type="NCBI Taxonomy" id="657419"/>
    <lineage>
        <taxon>Bacteria</taxon>
        <taxon>Pseudomonadati</taxon>
        <taxon>Pseudomonadota</taxon>
        <taxon>Alphaproteobacteria</taxon>
        <taxon>Geminicoccales</taxon>
        <taxon>Geminicoccaceae</taxon>
        <taxon>Tistrella</taxon>
    </lineage>
</organism>
<feature type="region of interest" description="Disordered" evidence="1">
    <location>
        <begin position="196"/>
        <end position="218"/>
    </location>
</feature>
<feature type="domain" description="Microcin J25-processing protein McjB C-terminal" evidence="2">
    <location>
        <begin position="78"/>
        <end position="186"/>
    </location>
</feature>
<dbReference type="InterPro" id="IPR053521">
    <property type="entry name" value="McjB-like"/>
</dbReference>
<dbReference type="InterPro" id="IPR032708">
    <property type="entry name" value="McjB_C"/>
</dbReference>
<reference evidence="4" key="1">
    <citation type="journal article" date="2019" name="Int. J. Syst. Evol. Microbiol.">
        <title>The Global Catalogue of Microorganisms (GCM) 10K type strain sequencing project: providing services to taxonomists for standard genome sequencing and annotation.</title>
        <authorList>
            <consortium name="The Broad Institute Genomics Platform"/>
            <consortium name="The Broad Institute Genome Sequencing Center for Infectious Disease"/>
            <person name="Wu L."/>
            <person name="Ma J."/>
        </authorList>
    </citation>
    <scope>NUCLEOTIDE SEQUENCE [LARGE SCALE GENOMIC DNA]</scope>
    <source>
        <strain evidence="4">CGMCC 1.10188</strain>
    </source>
</reference>
<protein>
    <recommendedName>
        <fullName evidence="2">Microcin J25-processing protein McjB C-terminal domain-containing protein</fullName>
    </recommendedName>
</protein>
<evidence type="ECO:0000313" key="4">
    <source>
        <dbReference type="Proteomes" id="UP000603352"/>
    </source>
</evidence>
<comment type="caution">
    <text evidence="3">The sequence shown here is derived from an EMBL/GenBank/DDBJ whole genome shotgun (WGS) entry which is preliminary data.</text>
</comment>
<proteinExistence type="predicted"/>
<keyword evidence="4" id="KW-1185">Reference proteome</keyword>
<evidence type="ECO:0000259" key="2">
    <source>
        <dbReference type="Pfam" id="PF13471"/>
    </source>
</evidence>
<accession>A0ABQ1IJC6</accession>
<dbReference type="Pfam" id="PF13471">
    <property type="entry name" value="Transglut_core3"/>
    <property type="match status" value="1"/>
</dbReference>
<dbReference type="Proteomes" id="UP000603352">
    <property type="component" value="Unassembled WGS sequence"/>
</dbReference>
<name>A0ABQ1IJC6_9PROT</name>
<evidence type="ECO:0000313" key="3">
    <source>
        <dbReference type="EMBL" id="GGB44347.1"/>
    </source>
</evidence>